<dbReference type="InterPro" id="IPR041678">
    <property type="entry name" value="TetR_C_16"/>
</dbReference>
<dbReference type="GO" id="GO:0000976">
    <property type="term" value="F:transcription cis-regulatory region binding"/>
    <property type="evidence" value="ECO:0007669"/>
    <property type="project" value="TreeGrafter"/>
</dbReference>
<dbReference type="PRINTS" id="PR00455">
    <property type="entry name" value="HTHTETR"/>
</dbReference>
<protein>
    <submittedName>
        <fullName evidence="5">DNA-binding transcriptional regulator, AcrR family</fullName>
    </submittedName>
</protein>
<reference evidence="6" key="1">
    <citation type="submission" date="2015-11" db="EMBL/GenBank/DDBJ databases">
        <authorList>
            <person name="Varghese N."/>
        </authorList>
    </citation>
    <scope>NUCLEOTIDE SEQUENCE [LARGE SCALE GENOMIC DNA]</scope>
    <source>
        <strain evidence="6">DSM 45899</strain>
    </source>
</reference>
<dbReference type="SUPFAM" id="SSF46689">
    <property type="entry name" value="Homeodomain-like"/>
    <property type="match status" value="1"/>
</dbReference>
<sequence length="208" mass="22646">MISTVMNKPVAGSRGRRPGSPDTRAAILEVARRRFLDQGYRSVSLRAIAAEAGVDVALISYFFGSKKGLFGAALGLVANPPELLSSALQGDRATMPERVLRTIVTTWDEPDLGGQLEVMAVALMQEPEFARLFREVLEREIIGRVAEYLGGADAPQRAAAFSAQVAGIIFSRYILRLEPIASMPADELVRYLSPGLRAVLRSPHPGWR</sequence>
<dbReference type="GO" id="GO:0003700">
    <property type="term" value="F:DNA-binding transcription factor activity"/>
    <property type="evidence" value="ECO:0007669"/>
    <property type="project" value="TreeGrafter"/>
</dbReference>
<dbReference type="InterPro" id="IPR036271">
    <property type="entry name" value="Tet_transcr_reg_TetR-rel_C_sf"/>
</dbReference>
<evidence type="ECO:0000256" key="1">
    <source>
        <dbReference type="ARBA" id="ARBA00023125"/>
    </source>
</evidence>
<gene>
    <name evidence="5" type="ORF">Ga0074812_110163</name>
</gene>
<keyword evidence="1 2" id="KW-0238">DNA-binding</keyword>
<evidence type="ECO:0000256" key="2">
    <source>
        <dbReference type="PROSITE-ProRule" id="PRU00335"/>
    </source>
</evidence>
<evidence type="ECO:0000256" key="3">
    <source>
        <dbReference type="SAM" id="MobiDB-lite"/>
    </source>
</evidence>
<proteinExistence type="predicted"/>
<accession>A0A0S4QQR5</accession>
<organism evidence="5 6">
    <name type="scientific">Parafrankia irregularis</name>
    <dbReference type="NCBI Taxonomy" id="795642"/>
    <lineage>
        <taxon>Bacteria</taxon>
        <taxon>Bacillati</taxon>
        <taxon>Actinomycetota</taxon>
        <taxon>Actinomycetes</taxon>
        <taxon>Frankiales</taxon>
        <taxon>Frankiaceae</taxon>
        <taxon>Parafrankia</taxon>
    </lineage>
</organism>
<evidence type="ECO:0000259" key="4">
    <source>
        <dbReference type="PROSITE" id="PS50977"/>
    </source>
</evidence>
<dbReference type="InterPro" id="IPR001647">
    <property type="entry name" value="HTH_TetR"/>
</dbReference>
<dbReference type="PANTHER" id="PTHR30055">
    <property type="entry name" value="HTH-TYPE TRANSCRIPTIONAL REGULATOR RUTR"/>
    <property type="match status" value="1"/>
</dbReference>
<feature type="region of interest" description="Disordered" evidence="3">
    <location>
        <begin position="1"/>
        <end position="23"/>
    </location>
</feature>
<evidence type="ECO:0000313" key="5">
    <source>
        <dbReference type="EMBL" id="CUU57148.1"/>
    </source>
</evidence>
<dbReference type="Pfam" id="PF17920">
    <property type="entry name" value="TetR_C_16"/>
    <property type="match status" value="1"/>
</dbReference>
<feature type="DNA-binding region" description="H-T-H motif" evidence="2">
    <location>
        <begin position="44"/>
        <end position="63"/>
    </location>
</feature>
<dbReference type="EMBL" id="FAOZ01000010">
    <property type="protein sequence ID" value="CUU57148.1"/>
    <property type="molecule type" value="Genomic_DNA"/>
</dbReference>
<evidence type="ECO:0000313" key="6">
    <source>
        <dbReference type="Proteomes" id="UP000198802"/>
    </source>
</evidence>
<dbReference type="Gene3D" id="1.10.10.60">
    <property type="entry name" value="Homeodomain-like"/>
    <property type="match status" value="1"/>
</dbReference>
<dbReference type="InterPro" id="IPR050109">
    <property type="entry name" value="HTH-type_TetR-like_transc_reg"/>
</dbReference>
<dbReference type="PANTHER" id="PTHR30055:SF235">
    <property type="entry name" value="TRANSCRIPTIONAL REGULATORY PROTEIN"/>
    <property type="match status" value="1"/>
</dbReference>
<dbReference type="SUPFAM" id="SSF48498">
    <property type="entry name" value="Tetracyclin repressor-like, C-terminal domain"/>
    <property type="match status" value="1"/>
</dbReference>
<dbReference type="AlphaFoldDB" id="A0A0S4QQR5"/>
<feature type="domain" description="HTH tetR-type" evidence="4">
    <location>
        <begin position="21"/>
        <end position="81"/>
    </location>
</feature>
<dbReference type="Proteomes" id="UP000198802">
    <property type="component" value="Unassembled WGS sequence"/>
</dbReference>
<dbReference type="InterPro" id="IPR009057">
    <property type="entry name" value="Homeodomain-like_sf"/>
</dbReference>
<dbReference type="Gene3D" id="1.10.357.10">
    <property type="entry name" value="Tetracycline Repressor, domain 2"/>
    <property type="match status" value="1"/>
</dbReference>
<dbReference type="Pfam" id="PF00440">
    <property type="entry name" value="TetR_N"/>
    <property type="match status" value="1"/>
</dbReference>
<name>A0A0S4QQR5_9ACTN</name>
<keyword evidence="6" id="KW-1185">Reference proteome</keyword>
<dbReference type="PROSITE" id="PS50977">
    <property type="entry name" value="HTH_TETR_2"/>
    <property type="match status" value="1"/>
</dbReference>